<protein>
    <submittedName>
        <fullName evidence="1">Uncharacterized protein</fullName>
    </submittedName>
</protein>
<reference evidence="1 2" key="1">
    <citation type="journal article" date="2020" name="Nat. Food">
        <title>A phased Vanilla planifolia genome enables genetic improvement of flavour and production.</title>
        <authorList>
            <person name="Hasing T."/>
            <person name="Tang H."/>
            <person name="Brym M."/>
            <person name="Khazi F."/>
            <person name="Huang T."/>
            <person name="Chambers A.H."/>
        </authorList>
    </citation>
    <scope>NUCLEOTIDE SEQUENCE [LARGE SCALE GENOMIC DNA]</scope>
    <source>
        <tissue evidence="1">Leaf</tissue>
    </source>
</reference>
<gene>
    <name evidence="1" type="ORF">HPP92_019320</name>
</gene>
<evidence type="ECO:0000313" key="2">
    <source>
        <dbReference type="Proteomes" id="UP000639772"/>
    </source>
</evidence>
<sequence>MRTHSIRINTTAALNTCSQLPEKVSSVAWKSFEAAKEASLVVFPLGSPLQISSVEAWLLLADRILHFGQLQSPPRNAGTDSRKSERSLRFLSPTICSFLRVVGFRTLCVEE</sequence>
<comment type="caution">
    <text evidence="1">The sequence shown here is derived from an EMBL/GenBank/DDBJ whole genome shotgun (WGS) entry which is preliminary data.</text>
</comment>
<dbReference type="Proteomes" id="UP000639772">
    <property type="component" value="Chromosome 10"/>
</dbReference>
<accession>A0A835Q2N6</accession>
<evidence type="ECO:0000313" key="1">
    <source>
        <dbReference type="EMBL" id="KAG0465156.1"/>
    </source>
</evidence>
<organism evidence="1 2">
    <name type="scientific">Vanilla planifolia</name>
    <name type="common">Vanilla</name>
    <dbReference type="NCBI Taxonomy" id="51239"/>
    <lineage>
        <taxon>Eukaryota</taxon>
        <taxon>Viridiplantae</taxon>
        <taxon>Streptophyta</taxon>
        <taxon>Embryophyta</taxon>
        <taxon>Tracheophyta</taxon>
        <taxon>Spermatophyta</taxon>
        <taxon>Magnoliopsida</taxon>
        <taxon>Liliopsida</taxon>
        <taxon>Asparagales</taxon>
        <taxon>Orchidaceae</taxon>
        <taxon>Vanilloideae</taxon>
        <taxon>Vanilleae</taxon>
        <taxon>Vanilla</taxon>
    </lineage>
</organism>
<dbReference type="AlphaFoldDB" id="A0A835Q2N6"/>
<proteinExistence type="predicted"/>
<dbReference type="EMBL" id="JADCNM010000010">
    <property type="protein sequence ID" value="KAG0465156.1"/>
    <property type="molecule type" value="Genomic_DNA"/>
</dbReference>
<name>A0A835Q2N6_VANPL</name>